<dbReference type="EMBL" id="CP040852">
    <property type="protein sequence ID" value="QIA89652.1"/>
    <property type="molecule type" value="Genomic_DNA"/>
</dbReference>
<dbReference type="AlphaFoldDB" id="A0AAE6WGV1"/>
<keyword evidence="1" id="KW-0472">Membrane</keyword>
<proteinExistence type="predicted"/>
<dbReference type="Proteomes" id="UP000463931">
    <property type="component" value="Chromosome"/>
</dbReference>
<dbReference type="EMBL" id="CP040852">
    <property type="protein sequence ID" value="QIA89667.1"/>
    <property type="molecule type" value="Genomic_DNA"/>
</dbReference>
<dbReference type="EMBL" id="CP040852">
    <property type="protein sequence ID" value="QIA89683.1"/>
    <property type="molecule type" value="Genomic_DNA"/>
</dbReference>
<evidence type="ECO:0000313" key="4">
    <source>
        <dbReference type="EMBL" id="QIA89683.1"/>
    </source>
</evidence>
<evidence type="ECO:0000313" key="2">
    <source>
        <dbReference type="EMBL" id="QIA89652.1"/>
    </source>
</evidence>
<feature type="transmembrane region" description="Helical" evidence="1">
    <location>
        <begin position="29"/>
        <end position="52"/>
    </location>
</feature>
<reference evidence="3 5" key="1">
    <citation type="journal article" date="2019" name="Nat. Med.">
        <title>Preventing dysbiosis of the neonatal mouse intestinal microbiome protects against late-onset sepsis.</title>
        <authorList>
            <person name="Singer J.R."/>
            <person name="Blosser E.G."/>
            <person name="Zindl C.L."/>
            <person name="Silberger D.J."/>
            <person name="Conlan S."/>
            <person name="Laufer V.A."/>
            <person name="DiToro D."/>
            <person name="Deming C."/>
            <person name="Kumar R."/>
            <person name="Morrow C.D."/>
            <person name="Segre J.A."/>
            <person name="Gray M.J."/>
            <person name="Randolph D.A."/>
            <person name="Weaver C.T."/>
        </authorList>
    </citation>
    <scope>NUCLEOTIDE SEQUENCE [LARGE SCALE GENOMIC DNA]</scope>
    <source>
        <strain evidence="3 5">V10</strain>
    </source>
</reference>
<evidence type="ECO:0000313" key="5">
    <source>
        <dbReference type="Proteomes" id="UP000463931"/>
    </source>
</evidence>
<accession>A0AAE6WGV1</accession>
<dbReference type="RefSeq" id="WP_163587416.1">
    <property type="nucleotide sequence ID" value="NZ_CP040852.1"/>
</dbReference>
<sequence length="60" mass="6915">MLEQIKKDACWLFEEERSDKDGVKYAMTMYLLAIGVFTLIFGVAGLVTPFVVEWLRSRAK</sequence>
<protein>
    <submittedName>
        <fullName evidence="3">Uncharacterized protein</fullName>
    </submittedName>
</protein>
<gene>
    <name evidence="2" type="ORF">FEE40_05460</name>
    <name evidence="3" type="ORF">FEE40_05540</name>
    <name evidence="4" type="ORF">FEE40_05625</name>
</gene>
<evidence type="ECO:0000256" key="1">
    <source>
        <dbReference type="SAM" id="Phobius"/>
    </source>
</evidence>
<organism evidence="3 5">
    <name type="scientific">Ligilactobacillus murinus</name>
    <dbReference type="NCBI Taxonomy" id="1622"/>
    <lineage>
        <taxon>Bacteria</taxon>
        <taxon>Bacillati</taxon>
        <taxon>Bacillota</taxon>
        <taxon>Bacilli</taxon>
        <taxon>Lactobacillales</taxon>
        <taxon>Lactobacillaceae</taxon>
        <taxon>Ligilactobacillus</taxon>
    </lineage>
</organism>
<keyword evidence="1" id="KW-1133">Transmembrane helix</keyword>
<keyword evidence="1" id="KW-0812">Transmembrane</keyword>
<name>A0AAE6WGV1_9LACO</name>
<evidence type="ECO:0000313" key="3">
    <source>
        <dbReference type="EMBL" id="QIA89667.1"/>
    </source>
</evidence>